<feature type="compositionally biased region" description="Low complexity" evidence="1">
    <location>
        <begin position="490"/>
        <end position="502"/>
    </location>
</feature>
<keyword evidence="3" id="KW-1185">Reference proteome</keyword>
<protein>
    <submittedName>
        <fullName evidence="2">Uncharacterized protein</fullName>
    </submittedName>
</protein>
<sequence length="548" mass="60418">MDGRSRFWLRVEHSAHFSFRAEQPITVGSIRLALTPKAENGAGGNVEGGAAAEASDSKYLLWARCVPAVTLGDKVFCDHPPYVVASFTVGPDGVATAPPLRWEIGEKAVVSMWLARLTETPDAFAELNAHPPLHTANVNGDVVPEAETRAAPQLALDSIYNVTITLVGVKQEHEFQQSTWRPLLCFRWFELQGHIREATVPPITLERQARKRHRAEVQKRRMITGDVREASAVSSCGNYVLWQDGTLGLRRELLTYHRIYTPANENKHVRVRRFPHRFADIVGEVPFGSLVEAIGRQLDEYTKEQYALLVLSGTPEAATTAETYQLQCIEPHKWIWGWSKIASSTGLVLLADVMDTARSLLPDQGCVERLTNPTYYTSVREERSVRIRSGPSLSANVVGHLEPNEVKVAVAIHQCPPSHGGSSVPLRQHFVEWEEGGFSLLRNGDRVYLVPVHLQAQPRRFPLCPRPAPSSPEIIALQRRRRRTKSAGNTPTTPAKATTPSPELLSPADIPQAVAAGLKAGTVRLEELSKISLNGTPTHSSASSELSC</sequence>
<organism evidence="2 3">
    <name type="scientific">Trypanosoma conorhini</name>
    <dbReference type="NCBI Taxonomy" id="83891"/>
    <lineage>
        <taxon>Eukaryota</taxon>
        <taxon>Discoba</taxon>
        <taxon>Euglenozoa</taxon>
        <taxon>Kinetoplastea</taxon>
        <taxon>Metakinetoplastina</taxon>
        <taxon>Trypanosomatida</taxon>
        <taxon>Trypanosomatidae</taxon>
        <taxon>Trypanosoma</taxon>
    </lineage>
</organism>
<feature type="region of interest" description="Disordered" evidence="1">
    <location>
        <begin position="477"/>
        <end position="510"/>
    </location>
</feature>
<dbReference type="AlphaFoldDB" id="A0A422N4S3"/>
<comment type="caution">
    <text evidence="2">The sequence shown here is derived from an EMBL/GenBank/DDBJ whole genome shotgun (WGS) entry which is preliminary data.</text>
</comment>
<proteinExistence type="predicted"/>
<evidence type="ECO:0000256" key="1">
    <source>
        <dbReference type="SAM" id="MobiDB-lite"/>
    </source>
</evidence>
<dbReference type="EMBL" id="MKKU01000884">
    <property type="protein sequence ID" value="RNF00456.1"/>
    <property type="molecule type" value="Genomic_DNA"/>
</dbReference>
<reference evidence="2 3" key="1">
    <citation type="journal article" date="2018" name="BMC Genomics">
        <title>Genomic comparison of Trypanosoma conorhini and Trypanosoma rangeli to Trypanosoma cruzi strains of high and low virulence.</title>
        <authorList>
            <person name="Bradwell K.R."/>
            <person name="Koparde V.N."/>
            <person name="Matveyev A.V."/>
            <person name="Serrano M.G."/>
            <person name="Alves J.M."/>
            <person name="Parikh H."/>
            <person name="Huang B."/>
            <person name="Lee V."/>
            <person name="Espinosa-Alvarez O."/>
            <person name="Ortiz P.A."/>
            <person name="Costa-Martins A.G."/>
            <person name="Teixeira M.M."/>
            <person name="Buck G.A."/>
        </authorList>
    </citation>
    <scope>NUCLEOTIDE SEQUENCE [LARGE SCALE GENOMIC DNA]</scope>
    <source>
        <strain evidence="2 3">025E</strain>
    </source>
</reference>
<dbReference type="RefSeq" id="XP_029224251.1">
    <property type="nucleotide sequence ID" value="XM_029375635.1"/>
</dbReference>
<dbReference type="GeneID" id="40322407"/>
<dbReference type="Proteomes" id="UP000284403">
    <property type="component" value="Unassembled WGS sequence"/>
</dbReference>
<gene>
    <name evidence="2" type="ORF">Tco025E_08796</name>
</gene>
<name>A0A422N4S3_9TRYP</name>
<evidence type="ECO:0000313" key="3">
    <source>
        <dbReference type="Proteomes" id="UP000284403"/>
    </source>
</evidence>
<dbReference type="OrthoDB" id="272525at2759"/>
<accession>A0A422N4S3</accession>
<evidence type="ECO:0000313" key="2">
    <source>
        <dbReference type="EMBL" id="RNF00456.1"/>
    </source>
</evidence>